<evidence type="ECO:0000256" key="5">
    <source>
        <dbReference type="ARBA" id="ARBA00023136"/>
    </source>
</evidence>
<dbReference type="PANTHER" id="PTHR34478:SF1">
    <property type="entry name" value="PROTEIN LEMA"/>
    <property type="match status" value="1"/>
</dbReference>
<feature type="transmembrane region" description="Helical" evidence="6">
    <location>
        <begin position="20"/>
        <end position="40"/>
    </location>
</feature>
<evidence type="ECO:0000256" key="6">
    <source>
        <dbReference type="SAM" id="Phobius"/>
    </source>
</evidence>
<evidence type="ECO:0000313" key="8">
    <source>
        <dbReference type="Proteomes" id="UP000249169"/>
    </source>
</evidence>
<dbReference type="Gene3D" id="1.20.1440.20">
    <property type="entry name" value="LemA-like domain"/>
    <property type="match status" value="1"/>
</dbReference>
<proteinExistence type="inferred from homology"/>
<name>A0A328C7N7_9DELT</name>
<evidence type="ECO:0000256" key="2">
    <source>
        <dbReference type="ARBA" id="ARBA00008854"/>
    </source>
</evidence>
<dbReference type="GO" id="GO:0016020">
    <property type="term" value="C:membrane"/>
    <property type="evidence" value="ECO:0007669"/>
    <property type="project" value="UniProtKB-SubCell"/>
</dbReference>
<protein>
    <recommendedName>
        <fullName evidence="9">RING-type E3 ubiquitin transferase</fullName>
    </recommendedName>
</protein>
<keyword evidence="8" id="KW-1185">Reference proteome</keyword>
<evidence type="ECO:0000313" key="7">
    <source>
        <dbReference type="EMBL" id="RAL23092.1"/>
    </source>
</evidence>
<gene>
    <name evidence="7" type="ORF">DL240_09405</name>
</gene>
<evidence type="ECO:0000256" key="1">
    <source>
        <dbReference type="ARBA" id="ARBA00004167"/>
    </source>
</evidence>
<evidence type="ECO:0000256" key="3">
    <source>
        <dbReference type="ARBA" id="ARBA00022692"/>
    </source>
</evidence>
<comment type="caution">
    <text evidence="7">The sequence shown here is derived from an EMBL/GenBank/DDBJ whole genome shotgun (WGS) entry which is preliminary data.</text>
</comment>
<organism evidence="7 8">
    <name type="scientific">Lujinxingia litoralis</name>
    <dbReference type="NCBI Taxonomy" id="2211119"/>
    <lineage>
        <taxon>Bacteria</taxon>
        <taxon>Deltaproteobacteria</taxon>
        <taxon>Bradymonadales</taxon>
        <taxon>Lujinxingiaceae</taxon>
        <taxon>Lujinxingia</taxon>
    </lineage>
</organism>
<dbReference type="AlphaFoldDB" id="A0A328C7N7"/>
<feature type="transmembrane region" description="Helical" evidence="6">
    <location>
        <begin position="596"/>
        <end position="618"/>
    </location>
</feature>
<dbReference type="OrthoDB" id="9804152at2"/>
<dbReference type="InterPro" id="IPR007156">
    <property type="entry name" value="MamQ_LemA"/>
</dbReference>
<comment type="similarity">
    <text evidence="2">Belongs to the LemA family.</text>
</comment>
<dbReference type="RefSeq" id="WP_111729620.1">
    <property type="nucleotide sequence ID" value="NZ_QHKO01000003.1"/>
</dbReference>
<accession>A0A328C7N7</accession>
<keyword evidence="4 6" id="KW-1133">Transmembrane helix</keyword>
<feature type="transmembrane region" description="Helical" evidence="6">
    <location>
        <begin position="204"/>
        <end position="225"/>
    </location>
</feature>
<dbReference type="SUPFAM" id="SSF140478">
    <property type="entry name" value="LemA-like"/>
    <property type="match status" value="1"/>
</dbReference>
<dbReference type="InterPro" id="IPR023353">
    <property type="entry name" value="LemA-like_dom_sf"/>
</dbReference>
<feature type="transmembrane region" description="Helical" evidence="6">
    <location>
        <begin position="231"/>
        <end position="253"/>
    </location>
</feature>
<feature type="transmembrane region" description="Helical" evidence="6">
    <location>
        <begin position="377"/>
        <end position="398"/>
    </location>
</feature>
<keyword evidence="3 6" id="KW-0812">Transmembrane</keyword>
<dbReference type="PANTHER" id="PTHR34478">
    <property type="entry name" value="PROTEIN LEMA"/>
    <property type="match status" value="1"/>
</dbReference>
<comment type="subcellular location">
    <subcellularLocation>
        <location evidence="1">Membrane</location>
        <topology evidence="1">Single-pass membrane protein</topology>
    </subcellularLocation>
</comment>
<feature type="transmembrane region" description="Helical" evidence="6">
    <location>
        <begin position="339"/>
        <end position="357"/>
    </location>
</feature>
<feature type="transmembrane region" description="Helical" evidence="6">
    <location>
        <begin position="569"/>
        <end position="590"/>
    </location>
</feature>
<keyword evidence="5 6" id="KW-0472">Membrane</keyword>
<sequence>MSEGKESEQEGSGLTGKLGLAAVGALLMVLGLLAGLGSFSELGQARQLDRGVIQRIGGALPGGALLRGEVVSAGEVFRATGHDAPCVYHLREEYKRQGSGSDKKKWHRVLSKANRAPFTLKDDSGQVAVHPNKDVNFRVEKVYEERTADRRIEEYCLEVGATATVMGMVRLERSRTFVDFENLEGLKPAIVSGSGERARADASLVSYVFVLVALLLVGLGVWALFNGLGFVSVGGFVSLMTVVMLLFLSVLGLRLTLQELKQNQQTIEQARTATEEVTRDLLGSAAKGWKLDWAHAWNYDAAPFKSLSRAERERVQLMRANLATMVEQARRFQSRPPEVLFALALGYARPAEVVLNAEETALKPDVERVWRRGLTVGQALLGGLLTGLLGLLFSWLGLREIRGLRVSRSLPTPAVEAVVYGTTELKGRVEVHPDHGTVLSPLKQRPCVMYTEAPQTLDKRGDGKKSGVGTRSYEARPFYCVDATGKILIEPDGVELLTDHHEERKVGKDDKQEFWRLEEGDEIYVLGTAVVEEGSYTTLKLGRGAGEVPFIISTWKEARVQRSKAKKGTGLLAVGVVGVIGAALSVLGMVMTFSPLMFTGGAMVVCAWALVMPVIFLFNDMVFMRLRVDRAWANIEVSLKKRFDLITALEEMVRGMFDHEQALHQAVSSARERRERLSKSREGLEAVAEEEEVLARRMMGVLESYPELRSDEQVARLGQALRDVENELMLMRSGYNEAVTFYNTRRERFPQKLVAAPMGFVGRPLWDEREQAVSGVGQG</sequence>
<evidence type="ECO:0000256" key="4">
    <source>
        <dbReference type="ARBA" id="ARBA00022989"/>
    </source>
</evidence>
<dbReference type="Proteomes" id="UP000249169">
    <property type="component" value="Unassembled WGS sequence"/>
</dbReference>
<dbReference type="Pfam" id="PF04011">
    <property type="entry name" value="LemA"/>
    <property type="match status" value="1"/>
</dbReference>
<evidence type="ECO:0008006" key="9">
    <source>
        <dbReference type="Google" id="ProtNLM"/>
    </source>
</evidence>
<reference evidence="7 8" key="1">
    <citation type="submission" date="2018-05" db="EMBL/GenBank/DDBJ databases">
        <title>Lujinxingia marina gen. nov. sp. nov., a new facultative anaerobic member of the class Deltaproteobacteria, and proposal of Lujinxingaceae fam. nov.</title>
        <authorList>
            <person name="Li C.-M."/>
        </authorList>
    </citation>
    <scope>NUCLEOTIDE SEQUENCE [LARGE SCALE GENOMIC DNA]</scope>
    <source>
        <strain evidence="7 8">B210</strain>
    </source>
</reference>
<dbReference type="EMBL" id="QHKO01000003">
    <property type="protein sequence ID" value="RAL23092.1"/>
    <property type="molecule type" value="Genomic_DNA"/>
</dbReference>